<evidence type="ECO:0000313" key="2">
    <source>
        <dbReference type="Proteomes" id="UP000019102"/>
    </source>
</evidence>
<dbReference type="PANTHER" id="PTHR39337:SF1">
    <property type="entry name" value="BLR5642 PROTEIN"/>
    <property type="match status" value="1"/>
</dbReference>
<dbReference type="eggNOG" id="COG5483">
    <property type="taxonomic scope" value="Bacteria"/>
</dbReference>
<dbReference type="RefSeq" id="WP_035725248.1">
    <property type="nucleotide sequence ID" value="NZ_BAVS01000027.1"/>
</dbReference>
<evidence type="ECO:0008006" key="3">
    <source>
        <dbReference type="Google" id="ProtNLM"/>
    </source>
</evidence>
<evidence type="ECO:0000313" key="1">
    <source>
        <dbReference type="EMBL" id="GAE94613.1"/>
    </source>
</evidence>
<organism evidence="1 2">
    <name type="scientific">Gracilibacillus boraciitolerans JCM 21714</name>
    <dbReference type="NCBI Taxonomy" id="1298598"/>
    <lineage>
        <taxon>Bacteria</taxon>
        <taxon>Bacillati</taxon>
        <taxon>Bacillota</taxon>
        <taxon>Bacilli</taxon>
        <taxon>Bacillales</taxon>
        <taxon>Bacillaceae</taxon>
        <taxon>Gracilibacillus</taxon>
    </lineage>
</organism>
<name>W4VP42_9BACI</name>
<dbReference type="PANTHER" id="PTHR39337">
    <property type="entry name" value="BLR5642 PROTEIN"/>
    <property type="match status" value="1"/>
</dbReference>
<sequence>MAKIVTIGFAQKSLQHFLELLRSEKVTCLIDTRLNNTSQLSGFAKKKDLKFILEEFMNIKYIHRVDMAPTKDILKDFKNNKITWNEYTKKYLALLEEREIKNNIDDLFTTSDTVCFLCSEHNHTHCHRSLLSEYIKENFANVEIIHLQ</sequence>
<reference evidence="1 2" key="1">
    <citation type="journal article" date="2014" name="Genome Announc.">
        <title>Draft Genome Sequence of the Boron-Tolerant and Moderately Halotolerant Bacterium Gracilibacillus boraciitolerans JCM 21714T.</title>
        <authorList>
            <person name="Ahmed I."/>
            <person name="Oshima K."/>
            <person name="Suda W."/>
            <person name="Kitamura K."/>
            <person name="Iida T."/>
            <person name="Ohmori Y."/>
            <person name="Fujiwara T."/>
            <person name="Hattori M."/>
            <person name="Ohkuma M."/>
        </authorList>
    </citation>
    <scope>NUCLEOTIDE SEQUENCE [LARGE SCALE GENOMIC DNA]</scope>
    <source>
        <strain evidence="1 2">JCM 21714</strain>
    </source>
</reference>
<dbReference type="AlphaFoldDB" id="W4VP42"/>
<dbReference type="OrthoDB" id="9789109at2"/>
<gene>
    <name evidence="1" type="ORF">JCM21714_3788</name>
</gene>
<dbReference type="InterPro" id="IPR007438">
    <property type="entry name" value="DUF488"/>
</dbReference>
<comment type="caution">
    <text evidence="1">The sequence shown here is derived from an EMBL/GenBank/DDBJ whole genome shotgun (WGS) entry which is preliminary data.</text>
</comment>
<dbReference type="STRING" id="1298598.JCM21714_3788"/>
<dbReference type="Proteomes" id="UP000019102">
    <property type="component" value="Unassembled WGS sequence"/>
</dbReference>
<accession>W4VP42</accession>
<dbReference type="Pfam" id="PF04343">
    <property type="entry name" value="DUF488"/>
    <property type="match status" value="1"/>
</dbReference>
<keyword evidence="2" id="KW-1185">Reference proteome</keyword>
<dbReference type="EMBL" id="BAVS01000027">
    <property type="protein sequence ID" value="GAE94613.1"/>
    <property type="molecule type" value="Genomic_DNA"/>
</dbReference>
<protein>
    <recommendedName>
        <fullName evidence="3">DUF488 domain-containing protein</fullName>
    </recommendedName>
</protein>
<proteinExistence type="predicted"/>